<dbReference type="AlphaFoldDB" id="A0A0D7AN47"/>
<proteinExistence type="predicted"/>
<organism evidence="1 2">
    <name type="scientific">Fistulina hepatica ATCC 64428</name>
    <dbReference type="NCBI Taxonomy" id="1128425"/>
    <lineage>
        <taxon>Eukaryota</taxon>
        <taxon>Fungi</taxon>
        <taxon>Dikarya</taxon>
        <taxon>Basidiomycota</taxon>
        <taxon>Agaricomycotina</taxon>
        <taxon>Agaricomycetes</taxon>
        <taxon>Agaricomycetidae</taxon>
        <taxon>Agaricales</taxon>
        <taxon>Fistulinaceae</taxon>
        <taxon>Fistulina</taxon>
    </lineage>
</organism>
<feature type="non-terminal residue" evidence="1">
    <location>
        <position position="80"/>
    </location>
</feature>
<evidence type="ECO:0000313" key="1">
    <source>
        <dbReference type="EMBL" id="KIY53017.1"/>
    </source>
</evidence>
<feature type="non-terminal residue" evidence="1">
    <location>
        <position position="1"/>
    </location>
</feature>
<protein>
    <submittedName>
        <fullName evidence="1">Uncharacterized protein</fullName>
    </submittedName>
</protein>
<sequence>ESTITPSSTAISSSTLTATPLDRTGTSVRILLHDTQANLEKFSARVDAMMNGVQSTKNEIVGVGTLFQAEREMLSSNLVE</sequence>
<dbReference type="OrthoDB" id="3270311at2759"/>
<evidence type="ECO:0000313" key="2">
    <source>
        <dbReference type="Proteomes" id="UP000054144"/>
    </source>
</evidence>
<dbReference type="Proteomes" id="UP000054144">
    <property type="component" value="Unassembled WGS sequence"/>
</dbReference>
<name>A0A0D7AN47_9AGAR</name>
<keyword evidence="2" id="KW-1185">Reference proteome</keyword>
<dbReference type="EMBL" id="KN881629">
    <property type="protein sequence ID" value="KIY53017.1"/>
    <property type="molecule type" value="Genomic_DNA"/>
</dbReference>
<accession>A0A0D7AN47</accession>
<gene>
    <name evidence="1" type="ORF">FISHEDRAFT_9335</name>
</gene>
<reference evidence="1 2" key="1">
    <citation type="journal article" date="2015" name="Fungal Genet. Biol.">
        <title>Evolution of novel wood decay mechanisms in Agaricales revealed by the genome sequences of Fistulina hepatica and Cylindrobasidium torrendii.</title>
        <authorList>
            <person name="Floudas D."/>
            <person name="Held B.W."/>
            <person name="Riley R."/>
            <person name="Nagy L.G."/>
            <person name="Koehler G."/>
            <person name="Ransdell A.S."/>
            <person name="Younus H."/>
            <person name="Chow J."/>
            <person name="Chiniquy J."/>
            <person name="Lipzen A."/>
            <person name="Tritt A."/>
            <person name="Sun H."/>
            <person name="Haridas S."/>
            <person name="LaButti K."/>
            <person name="Ohm R.A."/>
            <person name="Kues U."/>
            <person name="Blanchette R.A."/>
            <person name="Grigoriev I.V."/>
            <person name="Minto R.E."/>
            <person name="Hibbett D.S."/>
        </authorList>
    </citation>
    <scope>NUCLEOTIDE SEQUENCE [LARGE SCALE GENOMIC DNA]</scope>
    <source>
        <strain evidence="1 2">ATCC 64428</strain>
    </source>
</reference>